<dbReference type="KEGG" id="fmr:Fuma_06085"/>
<protein>
    <submittedName>
        <fullName evidence="1">Uncharacterized protein</fullName>
    </submittedName>
</protein>
<name>A0A1P8WQS9_9PLAN</name>
<organism evidence="1 2">
    <name type="scientific">Fuerstiella marisgermanici</name>
    <dbReference type="NCBI Taxonomy" id="1891926"/>
    <lineage>
        <taxon>Bacteria</taxon>
        <taxon>Pseudomonadati</taxon>
        <taxon>Planctomycetota</taxon>
        <taxon>Planctomycetia</taxon>
        <taxon>Planctomycetales</taxon>
        <taxon>Planctomycetaceae</taxon>
        <taxon>Fuerstiella</taxon>
    </lineage>
</organism>
<dbReference type="RefSeq" id="WP_077028651.1">
    <property type="nucleotide sequence ID" value="NZ_CP017641.1"/>
</dbReference>
<gene>
    <name evidence="1" type="ORF">Fuma_06085</name>
</gene>
<dbReference type="AlphaFoldDB" id="A0A1P8WQS9"/>
<sequence length="84" mass="9438">MANTNGKARPVNEIRMGRIRAAIWENETQNGTRHNVTLSRIYKDGDVWKDSTSFGRDDLPLVMKVSDLAPGPARTLGNLGWRDK</sequence>
<proteinExistence type="predicted"/>
<dbReference type="OrthoDB" id="9797435at2"/>
<reference evidence="1 2" key="1">
    <citation type="journal article" date="2016" name="Front. Microbiol.">
        <title>Fuerstia marisgermanicae gen. nov., sp. nov., an Unusual Member of the Phylum Planctomycetes from the German Wadden Sea.</title>
        <authorList>
            <person name="Kohn T."/>
            <person name="Heuer A."/>
            <person name="Jogler M."/>
            <person name="Vollmers J."/>
            <person name="Boedeker C."/>
            <person name="Bunk B."/>
            <person name="Rast P."/>
            <person name="Borchert D."/>
            <person name="Glockner I."/>
            <person name="Freese H.M."/>
            <person name="Klenk H.P."/>
            <person name="Overmann J."/>
            <person name="Kaster A.K."/>
            <person name="Rohde M."/>
            <person name="Wiegand S."/>
            <person name="Jogler C."/>
        </authorList>
    </citation>
    <scope>NUCLEOTIDE SEQUENCE [LARGE SCALE GENOMIC DNA]</scope>
    <source>
        <strain evidence="1 2">NH11</strain>
    </source>
</reference>
<accession>A0A1P8WQS9</accession>
<dbReference type="STRING" id="1891926.Fuma_06085"/>
<dbReference type="EMBL" id="CP017641">
    <property type="protein sequence ID" value="APZ96416.1"/>
    <property type="molecule type" value="Genomic_DNA"/>
</dbReference>
<evidence type="ECO:0000313" key="2">
    <source>
        <dbReference type="Proteomes" id="UP000187735"/>
    </source>
</evidence>
<evidence type="ECO:0000313" key="1">
    <source>
        <dbReference type="EMBL" id="APZ96416.1"/>
    </source>
</evidence>
<dbReference type="Proteomes" id="UP000187735">
    <property type="component" value="Chromosome"/>
</dbReference>
<keyword evidence="2" id="KW-1185">Reference proteome</keyword>